<reference evidence="6" key="1">
    <citation type="submission" date="2020-09" db="EMBL/GenBank/DDBJ databases">
        <title>Draft Genome Sequence of Paenibacillus sp. WST5.</title>
        <authorList>
            <person name="Bao Z."/>
        </authorList>
    </citation>
    <scope>NUCLEOTIDE SEQUENCE</scope>
    <source>
        <strain evidence="6">WST5</strain>
    </source>
</reference>
<name>A0A926KP88_9BACL</name>
<feature type="signal peptide" evidence="4">
    <location>
        <begin position="1"/>
        <end position="31"/>
    </location>
</feature>
<dbReference type="InterPro" id="IPR036195">
    <property type="entry name" value="AbfB_ABD_sf"/>
</dbReference>
<keyword evidence="3" id="KW-0175">Coiled coil</keyword>
<dbReference type="SMART" id="SM00606">
    <property type="entry name" value="CBD_IV"/>
    <property type="match status" value="1"/>
</dbReference>
<dbReference type="GO" id="GO:0046556">
    <property type="term" value="F:alpha-L-arabinofuranosidase activity"/>
    <property type="evidence" value="ECO:0007669"/>
    <property type="project" value="InterPro"/>
</dbReference>
<dbReference type="InterPro" id="IPR000421">
    <property type="entry name" value="FA58C"/>
</dbReference>
<evidence type="ECO:0000256" key="1">
    <source>
        <dbReference type="ARBA" id="ARBA00022729"/>
    </source>
</evidence>
<dbReference type="GO" id="GO:0046373">
    <property type="term" value="P:L-arabinose metabolic process"/>
    <property type="evidence" value="ECO:0007669"/>
    <property type="project" value="InterPro"/>
</dbReference>
<feature type="chain" id="PRO_5038689615" evidence="4">
    <location>
        <begin position="32"/>
        <end position="1215"/>
    </location>
</feature>
<dbReference type="InterPro" id="IPR007934">
    <property type="entry name" value="AbfB_ABD"/>
</dbReference>
<dbReference type="InterPro" id="IPR006584">
    <property type="entry name" value="Cellulose-bd_IV"/>
</dbReference>
<evidence type="ECO:0000259" key="5">
    <source>
        <dbReference type="PROSITE" id="PS51175"/>
    </source>
</evidence>
<dbReference type="Gene3D" id="1.20.1270.90">
    <property type="entry name" value="AF1782-like"/>
    <property type="match status" value="1"/>
</dbReference>
<evidence type="ECO:0000256" key="2">
    <source>
        <dbReference type="ARBA" id="ARBA00023239"/>
    </source>
</evidence>
<gene>
    <name evidence="6" type="ORF">ICC18_15320</name>
</gene>
<evidence type="ECO:0000256" key="3">
    <source>
        <dbReference type="SAM" id="Coils"/>
    </source>
</evidence>
<accession>A0A926KP88</accession>
<dbReference type="Pfam" id="PF05270">
    <property type="entry name" value="AbfB"/>
    <property type="match status" value="1"/>
</dbReference>
<keyword evidence="1 4" id="KW-0732">Signal</keyword>
<feature type="domain" description="CBM6" evidence="5">
    <location>
        <begin position="676"/>
        <end position="821"/>
    </location>
</feature>
<dbReference type="RefSeq" id="WP_188175265.1">
    <property type="nucleotide sequence ID" value="NZ_JACVVD010000004.1"/>
</dbReference>
<dbReference type="Pfam" id="PF05426">
    <property type="entry name" value="Alginate_lyase"/>
    <property type="match status" value="1"/>
</dbReference>
<dbReference type="CDD" id="cd23399">
    <property type="entry name" value="beta-trefoil_ABD_ABFB"/>
    <property type="match status" value="1"/>
</dbReference>
<comment type="caution">
    <text evidence="6">The sequence shown here is derived from an EMBL/GenBank/DDBJ whole genome shotgun (WGS) entry which is preliminary data.</text>
</comment>
<dbReference type="SUPFAM" id="SSF49785">
    <property type="entry name" value="Galactose-binding domain-like"/>
    <property type="match status" value="3"/>
</dbReference>
<dbReference type="CDD" id="cd04080">
    <property type="entry name" value="CBM6_cellulase-like"/>
    <property type="match status" value="1"/>
</dbReference>
<organism evidence="6 7">
    <name type="scientific">Paenibacillus sedimenti</name>
    <dbReference type="NCBI Taxonomy" id="2770274"/>
    <lineage>
        <taxon>Bacteria</taxon>
        <taxon>Bacillati</taxon>
        <taxon>Bacillota</taxon>
        <taxon>Bacilli</taxon>
        <taxon>Bacillales</taxon>
        <taxon>Paenibacillaceae</taxon>
        <taxon>Paenibacillus</taxon>
    </lineage>
</organism>
<evidence type="ECO:0000313" key="6">
    <source>
        <dbReference type="EMBL" id="MBD0381497.1"/>
    </source>
</evidence>
<dbReference type="Proteomes" id="UP000650466">
    <property type="component" value="Unassembled WGS sequence"/>
</dbReference>
<dbReference type="EMBL" id="JACVVD010000004">
    <property type="protein sequence ID" value="MBD0381497.1"/>
    <property type="molecule type" value="Genomic_DNA"/>
</dbReference>
<dbReference type="InterPro" id="IPR008929">
    <property type="entry name" value="Chondroitin_lyas"/>
</dbReference>
<dbReference type="AlphaFoldDB" id="A0A926KP88"/>
<evidence type="ECO:0000256" key="4">
    <source>
        <dbReference type="SAM" id="SignalP"/>
    </source>
</evidence>
<keyword evidence="7" id="KW-1185">Reference proteome</keyword>
<dbReference type="Gene3D" id="2.60.120.260">
    <property type="entry name" value="Galactose-binding domain-like"/>
    <property type="match status" value="3"/>
</dbReference>
<dbReference type="Gene3D" id="2.80.10.50">
    <property type="match status" value="1"/>
</dbReference>
<dbReference type="SUPFAM" id="SSF110221">
    <property type="entry name" value="AbfB domain"/>
    <property type="match status" value="1"/>
</dbReference>
<dbReference type="GO" id="GO:0042597">
    <property type="term" value="C:periplasmic space"/>
    <property type="evidence" value="ECO:0007669"/>
    <property type="project" value="InterPro"/>
</dbReference>
<feature type="coiled-coil region" evidence="3">
    <location>
        <begin position="841"/>
        <end position="868"/>
    </location>
</feature>
<protein>
    <submittedName>
        <fullName evidence="6">AbfB domain-containing protein</fullName>
    </submittedName>
</protein>
<dbReference type="GO" id="GO:0030246">
    <property type="term" value="F:carbohydrate binding"/>
    <property type="evidence" value="ECO:0007669"/>
    <property type="project" value="InterPro"/>
</dbReference>
<dbReference type="GO" id="GO:0016829">
    <property type="term" value="F:lyase activity"/>
    <property type="evidence" value="ECO:0007669"/>
    <property type="project" value="UniProtKB-KW"/>
</dbReference>
<sequence length="1215" mass="133808">MMASIIKTAKRKGAAAFLVIALLLQLFPSVAMPESGMPKAYAESSVTDSTYTTMQSSVTNSTYTTVTNSVYNTLQSYNSPDRNVRHAADFSLRIDPSVDPEEDAQWKIVPGLAGGEGYVSFESANMPGYYITDNNSLAKLERNDGTDRFKAAATFKKVPGLAESTAVSYQSYTVPDRYIRHSGFVLRIDPITTPVGKTDATFQENPVSADAANQSDAGFVHPGGLFKKSDLERMKYMVKAGVEPWLTSFKDMKADYKSSYNYTVRGNPSITYVKRGGTNGGAFELDVNAAYLNALMWAITGDKRHADKAIQIFNTWSNLTNVDPEGTGALNAGLYAWKLAEAAEIIKSTYDGWAPADLQKFKDMLVYPGYSSTGFPESLSWNNGTFYWRLWNGDAARHGNQDMIAWRAMLTMGIFLDNRTMYERALRYFTGQPHKPGDMPYASGPSPSGAWIGDSGYFYNYKHRGSIGTIPDYGYNGTLANYIWENGQNQESSRDQQHAFFGLATAAGIAEVAWNQGYDVWNMLDNRLLKGYEFMSKYNTSYVASFPDQPTPWEPDNFIQRLDRTGRWYSTKISPYYEWSDTSKVSRGAFAGGRPVYEQAVAHFKVRMGMGDEALWTERGRDTSIALAGYEKAGYNTLDQPGWGTLTFRRPAFMAGDPISGFENALPVYSMNVLPANIEAENYDHFPIDGEGHTYHDVTSGNSFGEYRKDGVDIGANGAGGYALTDLENGEWFTYSVHVPETGSYRLHVRYAAAADGGAIRFAFNGTDATNDVALPGTGGASVWKTYTVDDTVQLTAGVQAMRVFIGGASKAFHLDRITITQVPPSADYTQGSYYLYEKEVERIEAEAAQAGTEITDLAAEIAKAEAALVPLVDLKVQIAQSMVAASSISWDNKFNAAQNGWRAFDGDTATSPDTKTGDGWVRVDLGAGNAQAIAKVRFYPRTGNVDRMNGALIQGSNDGTNFVTLHTINGVNELKWYTALINTDTAYRYLRYYTPNNGFANAGELEFYKKVNDKTLLEVLLQEAAAADTDFYSQASVAALQAEMSNARSVYDNAYSTQEEIDAATANLLAALKLIPQEKVQLTQPMVIASSISWNNKFNAAQNGWHAFDGNTATSPDSKTANGWVRVDLGAGNEEAIGSVKFYPRTGHADRMNGALIQGSNDGTNFFTLYSISGVNDYKWYRVSINTDMAYRYLRYNTPNGGYANVAELEFYKR</sequence>
<dbReference type="InterPro" id="IPR008979">
    <property type="entry name" value="Galactose-bd-like_sf"/>
</dbReference>
<proteinExistence type="predicted"/>
<dbReference type="Pfam" id="PF00754">
    <property type="entry name" value="F5_F8_type_C"/>
    <property type="match status" value="2"/>
</dbReference>
<dbReference type="Pfam" id="PF03422">
    <property type="entry name" value="CBM_6"/>
    <property type="match status" value="1"/>
</dbReference>
<dbReference type="InterPro" id="IPR005084">
    <property type="entry name" value="CBM6"/>
</dbReference>
<evidence type="ECO:0000313" key="7">
    <source>
        <dbReference type="Proteomes" id="UP000650466"/>
    </source>
</evidence>
<dbReference type="SUPFAM" id="SSF48230">
    <property type="entry name" value="Chondroitin AC/alginate lyase"/>
    <property type="match status" value="1"/>
</dbReference>
<dbReference type="Gene3D" id="1.50.10.100">
    <property type="entry name" value="Chondroitin AC/alginate lyase"/>
    <property type="match status" value="1"/>
</dbReference>
<dbReference type="InterPro" id="IPR008397">
    <property type="entry name" value="Alginate_lyase_dom"/>
</dbReference>
<keyword evidence="2" id="KW-0456">Lyase</keyword>
<dbReference type="PROSITE" id="PS51175">
    <property type="entry name" value="CBM6"/>
    <property type="match status" value="1"/>
</dbReference>